<name>A0A1X6N8G6_9APHY</name>
<evidence type="ECO:0000313" key="17">
    <source>
        <dbReference type="Proteomes" id="UP000194127"/>
    </source>
</evidence>
<comment type="similarity">
    <text evidence="4 14">Belongs to the cytochrome P450 family.</text>
</comment>
<evidence type="ECO:0000256" key="1">
    <source>
        <dbReference type="ARBA" id="ARBA00001971"/>
    </source>
</evidence>
<dbReference type="GO" id="GO:0020037">
    <property type="term" value="F:heme binding"/>
    <property type="evidence" value="ECO:0007669"/>
    <property type="project" value="InterPro"/>
</dbReference>
<feature type="transmembrane region" description="Helical" evidence="15">
    <location>
        <begin position="93"/>
        <end position="111"/>
    </location>
</feature>
<evidence type="ECO:0000256" key="2">
    <source>
        <dbReference type="ARBA" id="ARBA00004370"/>
    </source>
</evidence>
<evidence type="ECO:0000313" key="16">
    <source>
        <dbReference type="EMBL" id="OSX64673.1"/>
    </source>
</evidence>
<feature type="binding site" description="axial binding residue" evidence="13">
    <location>
        <position position="360"/>
    </location>
    <ligand>
        <name>heme</name>
        <dbReference type="ChEBI" id="CHEBI:30413"/>
    </ligand>
    <ligandPart>
        <name>Fe</name>
        <dbReference type="ChEBI" id="CHEBI:18248"/>
    </ligandPart>
</feature>
<evidence type="ECO:0000256" key="12">
    <source>
        <dbReference type="ARBA" id="ARBA00023136"/>
    </source>
</evidence>
<dbReference type="STRING" id="670580.A0A1X6N8G6"/>
<dbReference type="Pfam" id="PF00067">
    <property type="entry name" value="p450"/>
    <property type="match status" value="3"/>
</dbReference>
<keyword evidence="10 13" id="KW-0408">Iron</keyword>
<dbReference type="SUPFAM" id="SSF48264">
    <property type="entry name" value="Cytochrome P450"/>
    <property type="match status" value="1"/>
</dbReference>
<dbReference type="InterPro" id="IPR017972">
    <property type="entry name" value="Cyt_P450_CS"/>
</dbReference>
<organism evidence="16 17">
    <name type="scientific">Postia placenta MAD-698-R-SB12</name>
    <dbReference type="NCBI Taxonomy" id="670580"/>
    <lineage>
        <taxon>Eukaryota</taxon>
        <taxon>Fungi</taxon>
        <taxon>Dikarya</taxon>
        <taxon>Basidiomycota</taxon>
        <taxon>Agaricomycotina</taxon>
        <taxon>Agaricomycetes</taxon>
        <taxon>Polyporales</taxon>
        <taxon>Adustoporiaceae</taxon>
        <taxon>Rhodonia</taxon>
    </lineage>
</organism>
<feature type="transmembrane region" description="Helical" evidence="15">
    <location>
        <begin position="7"/>
        <end position="24"/>
    </location>
</feature>
<proteinExistence type="inferred from homology"/>
<comment type="pathway">
    <text evidence="3">Secondary metabolite biosynthesis.</text>
</comment>
<keyword evidence="9 14" id="KW-0560">Oxidoreductase</keyword>
<dbReference type="Proteomes" id="UP000194127">
    <property type="component" value="Unassembled WGS sequence"/>
</dbReference>
<dbReference type="InterPro" id="IPR036396">
    <property type="entry name" value="Cyt_P450_sf"/>
</dbReference>
<dbReference type="GO" id="GO:0004497">
    <property type="term" value="F:monooxygenase activity"/>
    <property type="evidence" value="ECO:0007669"/>
    <property type="project" value="UniProtKB-KW"/>
</dbReference>
<keyword evidence="12 15" id="KW-0472">Membrane</keyword>
<dbReference type="GO" id="GO:0005506">
    <property type="term" value="F:iron ion binding"/>
    <property type="evidence" value="ECO:0007669"/>
    <property type="project" value="InterPro"/>
</dbReference>
<evidence type="ECO:0000256" key="10">
    <source>
        <dbReference type="ARBA" id="ARBA00023004"/>
    </source>
</evidence>
<dbReference type="RefSeq" id="XP_024341467.1">
    <property type="nucleotide sequence ID" value="XM_024478478.1"/>
</dbReference>
<accession>A0A1X6N8G6</accession>
<dbReference type="InterPro" id="IPR050364">
    <property type="entry name" value="Cytochrome_P450_fung"/>
</dbReference>
<evidence type="ECO:0000256" key="7">
    <source>
        <dbReference type="ARBA" id="ARBA00022723"/>
    </source>
</evidence>
<evidence type="ECO:0000256" key="5">
    <source>
        <dbReference type="ARBA" id="ARBA00022617"/>
    </source>
</evidence>
<evidence type="ECO:0008006" key="18">
    <source>
        <dbReference type="Google" id="ProtNLM"/>
    </source>
</evidence>
<dbReference type="InterPro" id="IPR002401">
    <property type="entry name" value="Cyt_P450_E_grp-I"/>
</dbReference>
<evidence type="ECO:0000256" key="8">
    <source>
        <dbReference type="ARBA" id="ARBA00022989"/>
    </source>
</evidence>
<dbReference type="PANTHER" id="PTHR46300">
    <property type="entry name" value="P450, PUTATIVE (EUROFUNG)-RELATED-RELATED"/>
    <property type="match status" value="1"/>
</dbReference>
<keyword evidence="5 13" id="KW-0349">Heme</keyword>
<gene>
    <name evidence="16" type="ORF">POSPLADRAFT_1044160</name>
</gene>
<comment type="cofactor">
    <cofactor evidence="1 13">
        <name>heme</name>
        <dbReference type="ChEBI" id="CHEBI:30413"/>
    </cofactor>
</comment>
<dbReference type="Gene3D" id="1.10.630.10">
    <property type="entry name" value="Cytochrome P450"/>
    <property type="match status" value="1"/>
</dbReference>
<dbReference type="GO" id="GO:0016020">
    <property type="term" value="C:membrane"/>
    <property type="evidence" value="ECO:0007669"/>
    <property type="project" value="UniProtKB-SubCell"/>
</dbReference>
<evidence type="ECO:0000256" key="13">
    <source>
        <dbReference type="PIRSR" id="PIRSR602401-1"/>
    </source>
</evidence>
<keyword evidence="11 14" id="KW-0503">Monooxygenase</keyword>
<dbReference type="EMBL" id="KZ110593">
    <property type="protein sequence ID" value="OSX64673.1"/>
    <property type="molecule type" value="Genomic_DNA"/>
</dbReference>
<evidence type="ECO:0000256" key="9">
    <source>
        <dbReference type="ARBA" id="ARBA00023002"/>
    </source>
</evidence>
<keyword evidence="7 13" id="KW-0479">Metal-binding</keyword>
<keyword evidence="17" id="KW-1185">Reference proteome</keyword>
<evidence type="ECO:0000256" key="6">
    <source>
        <dbReference type="ARBA" id="ARBA00022692"/>
    </source>
</evidence>
<keyword evidence="6 15" id="KW-0812">Transmembrane</keyword>
<dbReference type="AlphaFoldDB" id="A0A1X6N8G6"/>
<dbReference type="OrthoDB" id="2789670at2759"/>
<evidence type="ECO:0000256" key="3">
    <source>
        <dbReference type="ARBA" id="ARBA00005179"/>
    </source>
</evidence>
<dbReference type="GeneID" id="36323428"/>
<dbReference type="InterPro" id="IPR001128">
    <property type="entry name" value="Cyt_P450"/>
</dbReference>
<dbReference type="PRINTS" id="PR00463">
    <property type="entry name" value="EP450I"/>
</dbReference>
<dbReference type="GO" id="GO:0016705">
    <property type="term" value="F:oxidoreductase activity, acting on paired donors, with incorporation or reduction of molecular oxygen"/>
    <property type="evidence" value="ECO:0007669"/>
    <property type="project" value="InterPro"/>
</dbReference>
<sequence>MLPSAPTLATTALVVLLLAVYFVLPPGPRGLPLLGNVFQVPSKMPWLKFAEWKAVYGAEGPIFSLNMAGQIIVVLNTHKENRRSTIYSDRPRFIMASEILTGGIFMIFANCGEVWRKMRRVAHEEFNPRAAEKYRAMQQRGAALTILDILQDPSSWEDCLKQGTAASILTAVYGWPRITYKDKSVVTRIHAHTARIAAAVVPGAYLWKREGLEWHEQETRMFQAFNAKVREKKRYHGLSEKESAWLAGIMLCISASLANVVLALTLHPEVMHKAQAEIDAVVGRECLPTFAHQSELPYLRALIKETLRWRPTGPVDPDVFPSPEDFIPERFLDETGVFDVIPPDTHGMGHVNFGFGRRICAGLHFANQELFIQVAMLLWAFNFETPLDNDGVPLAPPKGEYIDAGIVVVPAPFECKLTMRRTDIATMIMRELEG</sequence>
<feature type="transmembrane region" description="Helical" evidence="15">
    <location>
        <begin position="244"/>
        <end position="266"/>
    </location>
</feature>
<evidence type="ECO:0000256" key="15">
    <source>
        <dbReference type="SAM" id="Phobius"/>
    </source>
</evidence>
<evidence type="ECO:0000256" key="11">
    <source>
        <dbReference type="ARBA" id="ARBA00023033"/>
    </source>
</evidence>
<comment type="subcellular location">
    <subcellularLocation>
        <location evidence="2">Membrane</location>
    </subcellularLocation>
</comment>
<protein>
    <recommendedName>
        <fullName evidence="18">Cytochrome P450</fullName>
    </recommendedName>
</protein>
<evidence type="ECO:0000256" key="4">
    <source>
        <dbReference type="ARBA" id="ARBA00010617"/>
    </source>
</evidence>
<keyword evidence="8 15" id="KW-1133">Transmembrane helix</keyword>
<dbReference type="PRINTS" id="PR00385">
    <property type="entry name" value="P450"/>
</dbReference>
<dbReference type="PANTHER" id="PTHR46300:SF1">
    <property type="entry name" value="P450, PUTATIVE (EUROFUNG)-RELATED"/>
    <property type="match status" value="1"/>
</dbReference>
<evidence type="ECO:0000256" key="14">
    <source>
        <dbReference type="RuleBase" id="RU000461"/>
    </source>
</evidence>
<reference evidence="16 17" key="1">
    <citation type="submission" date="2017-04" db="EMBL/GenBank/DDBJ databases">
        <title>Genome Sequence of the Model Brown-Rot Fungus Postia placenta SB12.</title>
        <authorList>
            <consortium name="DOE Joint Genome Institute"/>
            <person name="Gaskell J."/>
            <person name="Kersten P."/>
            <person name="Larrondo L.F."/>
            <person name="Canessa P."/>
            <person name="Martinez D."/>
            <person name="Hibbett D."/>
            <person name="Schmoll M."/>
            <person name="Kubicek C.P."/>
            <person name="Martinez A.T."/>
            <person name="Yadav J."/>
            <person name="Master E."/>
            <person name="Magnuson J.K."/>
            <person name="James T."/>
            <person name="Yaver D."/>
            <person name="Berka R."/>
            <person name="Labutti K."/>
            <person name="Lipzen A."/>
            <person name="Aerts A."/>
            <person name="Barry K."/>
            <person name="Henrissat B."/>
            <person name="Blanchette R."/>
            <person name="Grigoriev I."/>
            <person name="Cullen D."/>
        </authorList>
    </citation>
    <scope>NUCLEOTIDE SEQUENCE [LARGE SCALE GENOMIC DNA]</scope>
    <source>
        <strain evidence="16 17">MAD-698-R-SB12</strain>
    </source>
</reference>
<dbReference type="PROSITE" id="PS00086">
    <property type="entry name" value="CYTOCHROME_P450"/>
    <property type="match status" value="1"/>
</dbReference>